<feature type="region of interest" description="Disordered" evidence="2">
    <location>
        <begin position="1"/>
        <end position="60"/>
    </location>
</feature>
<keyword evidence="1" id="KW-0378">Hydrolase</keyword>
<proteinExistence type="predicted"/>
<protein>
    <recommendedName>
        <fullName evidence="3">Sialate O-acetylesterase domain-containing protein</fullName>
    </recommendedName>
</protein>
<dbReference type="PANTHER" id="PTHR31988">
    <property type="entry name" value="ESTERASE, PUTATIVE (DUF303)-RELATED"/>
    <property type="match status" value="1"/>
</dbReference>
<feature type="region of interest" description="Disordered" evidence="2">
    <location>
        <begin position="488"/>
        <end position="520"/>
    </location>
</feature>
<dbReference type="InterPro" id="IPR052940">
    <property type="entry name" value="Carb_Esterase_6"/>
</dbReference>
<feature type="compositionally biased region" description="Pro residues" evidence="2">
    <location>
        <begin position="37"/>
        <end position="51"/>
    </location>
</feature>
<feature type="compositionally biased region" description="Gly residues" evidence="2">
    <location>
        <begin position="396"/>
        <end position="419"/>
    </location>
</feature>
<dbReference type="PANTHER" id="PTHR31988:SF19">
    <property type="entry name" value="9-O-ACETYL-N-ACETYLNEURAMINIC ACID DEACETYLASE-RELATED"/>
    <property type="match status" value="1"/>
</dbReference>
<feature type="compositionally biased region" description="Pro residues" evidence="2">
    <location>
        <begin position="376"/>
        <end position="387"/>
    </location>
</feature>
<dbReference type="SUPFAM" id="SSF52266">
    <property type="entry name" value="SGNH hydrolase"/>
    <property type="match status" value="1"/>
</dbReference>
<comment type="caution">
    <text evidence="4">The sequence shown here is derived from an EMBL/GenBank/DDBJ whole genome shotgun (WGS) entry which is preliminary data.</text>
</comment>
<evidence type="ECO:0000256" key="1">
    <source>
        <dbReference type="ARBA" id="ARBA00022801"/>
    </source>
</evidence>
<keyword evidence="5" id="KW-1185">Reference proteome</keyword>
<reference evidence="4 5" key="1">
    <citation type="journal article" date="2021" name="Sci. Rep.">
        <title>Genome sequencing of the multicellular alga Astrephomene provides insights into convergent evolution of germ-soma differentiation.</title>
        <authorList>
            <person name="Yamashita S."/>
            <person name="Yamamoto K."/>
            <person name="Matsuzaki R."/>
            <person name="Suzuki S."/>
            <person name="Yamaguchi H."/>
            <person name="Hirooka S."/>
            <person name="Minakuchi Y."/>
            <person name="Miyagishima S."/>
            <person name="Kawachi M."/>
            <person name="Toyoda A."/>
            <person name="Nozaki H."/>
        </authorList>
    </citation>
    <scope>NUCLEOTIDE SEQUENCE [LARGE SCALE GENOMIC DNA]</scope>
    <source>
        <strain evidence="4 5">NIES-4017</strain>
    </source>
</reference>
<evidence type="ECO:0000259" key="3">
    <source>
        <dbReference type="Pfam" id="PF03629"/>
    </source>
</evidence>
<feature type="region of interest" description="Disordered" evidence="2">
    <location>
        <begin position="367"/>
        <end position="420"/>
    </location>
</feature>
<sequence length="520" mass="50695">MGARHSTYLVDADEPQPQQQDQIANQGHPAPTSGGPGRPPPLDLDAPPAPTVPATAAPRRRIPLCGAVDTVDGPTGNPVQPLSPWSPLSSLRSPVPSPAAGAVVDVWILAGQSNTVGDNSADGTPLPAAAQPLPGLVLMYDSAGAWRDAVPSVHAGIHGYSRQPSCGPDMAFARTLVSLGLSGRVGLVPAAKNATSLFQDWRPSGGGSGGGGDLYGSMIARTKAALATPLPGGGVCRLRGMIWIQGESDAQERVGPGPSEAYGSNLTAFLTAVRRDLSSYHAQLPILLGVMSVRKRENFPYIAAVRQAQLGLTLPGVVRVDMAGFEFFEQNGGYHIHLTKDGACALGAAMAHAYYASVVRAGLPRGPGEATTPAGAAPPLPLPPPPYVSTTRGACSGSGDGGSGGGSAGGDGSGGGGGAAAAAASADVAAGPAAGASAGAVSPDAAAGETATCGVGGGSGGGEGGLPAPLLVAEGVGCGGDTAAMVAGDNGGLGGGRDGGGGGGGQALEGVGQDGRPSEL</sequence>
<dbReference type="InterPro" id="IPR005181">
    <property type="entry name" value="SASA"/>
</dbReference>
<accession>A0AAD3DPT1</accession>
<evidence type="ECO:0000313" key="5">
    <source>
        <dbReference type="Proteomes" id="UP001054857"/>
    </source>
</evidence>
<evidence type="ECO:0000313" key="4">
    <source>
        <dbReference type="EMBL" id="GFR45825.1"/>
    </source>
</evidence>
<dbReference type="Pfam" id="PF03629">
    <property type="entry name" value="SASA"/>
    <property type="match status" value="1"/>
</dbReference>
<feature type="domain" description="Sialate O-acetylesterase" evidence="3">
    <location>
        <begin position="104"/>
        <end position="355"/>
    </location>
</feature>
<name>A0AAD3DPT1_9CHLO</name>
<organism evidence="4 5">
    <name type="scientific">Astrephomene gubernaculifera</name>
    <dbReference type="NCBI Taxonomy" id="47775"/>
    <lineage>
        <taxon>Eukaryota</taxon>
        <taxon>Viridiplantae</taxon>
        <taxon>Chlorophyta</taxon>
        <taxon>core chlorophytes</taxon>
        <taxon>Chlorophyceae</taxon>
        <taxon>CS clade</taxon>
        <taxon>Chlamydomonadales</taxon>
        <taxon>Astrephomenaceae</taxon>
        <taxon>Astrephomene</taxon>
    </lineage>
</organism>
<gene>
    <name evidence="4" type="ORF">Agub_g7182</name>
</gene>
<evidence type="ECO:0000256" key="2">
    <source>
        <dbReference type="SAM" id="MobiDB-lite"/>
    </source>
</evidence>
<dbReference type="EMBL" id="BMAR01000011">
    <property type="protein sequence ID" value="GFR45825.1"/>
    <property type="molecule type" value="Genomic_DNA"/>
</dbReference>
<feature type="compositionally biased region" description="Gly residues" evidence="2">
    <location>
        <begin position="489"/>
        <end position="507"/>
    </location>
</feature>
<dbReference type="Gene3D" id="3.40.50.1110">
    <property type="entry name" value="SGNH hydrolase"/>
    <property type="match status" value="1"/>
</dbReference>
<dbReference type="GO" id="GO:0016787">
    <property type="term" value="F:hydrolase activity"/>
    <property type="evidence" value="ECO:0007669"/>
    <property type="project" value="UniProtKB-KW"/>
</dbReference>
<dbReference type="Proteomes" id="UP001054857">
    <property type="component" value="Unassembled WGS sequence"/>
</dbReference>
<feature type="compositionally biased region" description="Low complexity" evidence="2">
    <location>
        <begin position="508"/>
        <end position="520"/>
    </location>
</feature>
<dbReference type="AlphaFoldDB" id="A0AAD3DPT1"/>
<dbReference type="InterPro" id="IPR036514">
    <property type="entry name" value="SGNH_hydro_sf"/>
</dbReference>